<dbReference type="SMART" id="SM00563">
    <property type="entry name" value="PlsC"/>
    <property type="match status" value="1"/>
</dbReference>
<evidence type="ECO:0000256" key="1">
    <source>
        <dbReference type="ARBA" id="ARBA00005189"/>
    </source>
</evidence>
<dbReference type="PANTHER" id="PTHR10434">
    <property type="entry name" value="1-ACYL-SN-GLYCEROL-3-PHOSPHATE ACYLTRANSFERASE"/>
    <property type="match status" value="1"/>
</dbReference>
<keyword evidence="3 5" id="KW-0012">Acyltransferase</keyword>
<keyword evidence="2" id="KW-0808">Transferase</keyword>
<dbReference type="PANTHER" id="PTHR10434:SF11">
    <property type="entry name" value="1-ACYL-SN-GLYCEROL-3-PHOSPHATE ACYLTRANSFERASE"/>
    <property type="match status" value="1"/>
</dbReference>
<gene>
    <name evidence="5" type="ORF">J2X15_001216</name>
</gene>
<dbReference type="CDD" id="cd07989">
    <property type="entry name" value="LPLAT_AGPAT-like"/>
    <property type="match status" value="1"/>
</dbReference>
<dbReference type="EMBL" id="JAVDXO010000002">
    <property type="protein sequence ID" value="MDR7305938.1"/>
    <property type="molecule type" value="Genomic_DNA"/>
</dbReference>
<feature type="domain" description="Phospholipid/glycerol acyltransferase" evidence="4">
    <location>
        <begin position="34"/>
        <end position="154"/>
    </location>
</feature>
<name>A0ABU1ZK61_9BURK</name>
<comment type="pathway">
    <text evidence="1">Lipid metabolism.</text>
</comment>
<dbReference type="GO" id="GO:0016746">
    <property type="term" value="F:acyltransferase activity"/>
    <property type="evidence" value="ECO:0007669"/>
    <property type="project" value="UniProtKB-KW"/>
</dbReference>
<keyword evidence="6" id="KW-1185">Reference proteome</keyword>
<accession>A0ABU1ZK61</accession>
<dbReference type="RefSeq" id="WP_310340332.1">
    <property type="nucleotide sequence ID" value="NZ_JAVDXO010000002.1"/>
</dbReference>
<sequence length="203" mass="22946">MLAKMMSYFLLGLIRVLTGAQARWHGCPPKAEQRIYFANHQSHADLVMIWAALPRELRHITRAIAAKDYWTKTPFKKWLTTEVFHVIYVSRDRSAVEDPLEPLIEALTNGDSIILFPEGTRGHFEEPQAFKAGLYNLATKFPNVVLVPAWINNVQHVLPKGEVVPVPVLCSVTFGAPMQVEAGEERRAFLDRARSAVMALREV</sequence>
<reference evidence="5 6" key="1">
    <citation type="submission" date="2023-07" db="EMBL/GenBank/DDBJ databases">
        <title>Sorghum-associated microbial communities from plants grown in Nebraska, USA.</title>
        <authorList>
            <person name="Schachtman D."/>
        </authorList>
    </citation>
    <scope>NUCLEOTIDE SEQUENCE [LARGE SCALE GENOMIC DNA]</scope>
    <source>
        <strain evidence="5 6">BE308</strain>
    </source>
</reference>
<evidence type="ECO:0000256" key="2">
    <source>
        <dbReference type="ARBA" id="ARBA00022679"/>
    </source>
</evidence>
<proteinExistence type="predicted"/>
<dbReference type="InterPro" id="IPR002123">
    <property type="entry name" value="Plipid/glycerol_acylTrfase"/>
</dbReference>
<protein>
    <submittedName>
        <fullName evidence="5">1-acyl-sn-glycerol-3-phosphate acyltransferase</fullName>
    </submittedName>
</protein>
<dbReference type="Proteomes" id="UP001268089">
    <property type="component" value="Unassembled WGS sequence"/>
</dbReference>
<evidence type="ECO:0000313" key="6">
    <source>
        <dbReference type="Proteomes" id="UP001268089"/>
    </source>
</evidence>
<dbReference type="Pfam" id="PF01553">
    <property type="entry name" value="Acyltransferase"/>
    <property type="match status" value="1"/>
</dbReference>
<evidence type="ECO:0000313" key="5">
    <source>
        <dbReference type="EMBL" id="MDR7305938.1"/>
    </source>
</evidence>
<evidence type="ECO:0000259" key="4">
    <source>
        <dbReference type="SMART" id="SM00563"/>
    </source>
</evidence>
<comment type="caution">
    <text evidence="5">The sequence shown here is derived from an EMBL/GenBank/DDBJ whole genome shotgun (WGS) entry which is preliminary data.</text>
</comment>
<organism evidence="5 6">
    <name type="scientific">Rhodoferax saidenbachensis</name>
    <dbReference type="NCBI Taxonomy" id="1484693"/>
    <lineage>
        <taxon>Bacteria</taxon>
        <taxon>Pseudomonadati</taxon>
        <taxon>Pseudomonadota</taxon>
        <taxon>Betaproteobacteria</taxon>
        <taxon>Burkholderiales</taxon>
        <taxon>Comamonadaceae</taxon>
        <taxon>Rhodoferax</taxon>
    </lineage>
</organism>
<dbReference type="SUPFAM" id="SSF69593">
    <property type="entry name" value="Glycerol-3-phosphate (1)-acyltransferase"/>
    <property type="match status" value="1"/>
</dbReference>
<evidence type="ECO:0000256" key="3">
    <source>
        <dbReference type="ARBA" id="ARBA00023315"/>
    </source>
</evidence>